<protein>
    <submittedName>
        <fullName evidence="2">Uncharacterized protein</fullName>
    </submittedName>
</protein>
<comment type="caution">
    <text evidence="2">The sequence shown here is derived from an EMBL/GenBank/DDBJ whole genome shotgun (WGS) entry which is preliminary data.</text>
</comment>
<feature type="non-terminal residue" evidence="2">
    <location>
        <position position="1"/>
    </location>
</feature>
<evidence type="ECO:0000313" key="4">
    <source>
        <dbReference type="Proteomes" id="UP000676336"/>
    </source>
</evidence>
<dbReference type="AlphaFoldDB" id="A0A8S2XXA9"/>
<evidence type="ECO:0000313" key="2">
    <source>
        <dbReference type="EMBL" id="CAF4521711.1"/>
    </source>
</evidence>
<dbReference type="Proteomes" id="UP000676336">
    <property type="component" value="Unassembled WGS sequence"/>
</dbReference>
<dbReference type="Proteomes" id="UP000681720">
    <property type="component" value="Unassembled WGS sequence"/>
</dbReference>
<dbReference type="EMBL" id="CAJOBJ010202012">
    <property type="protein sequence ID" value="CAF4985732.1"/>
    <property type="molecule type" value="Genomic_DNA"/>
</dbReference>
<accession>A0A8S2XXA9</accession>
<name>A0A8S2XXA9_9BILA</name>
<feature type="compositionally biased region" description="Polar residues" evidence="1">
    <location>
        <begin position="1"/>
        <end position="15"/>
    </location>
</feature>
<feature type="region of interest" description="Disordered" evidence="1">
    <location>
        <begin position="1"/>
        <end position="27"/>
    </location>
</feature>
<feature type="compositionally biased region" description="Low complexity" evidence="1">
    <location>
        <begin position="62"/>
        <end position="75"/>
    </location>
</feature>
<evidence type="ECO:0000256" key="1">
    <source>
        <dbReference type="SAM" id="MobiDB-lite"/>
    </source>
</evidence>
<evidence type="ECO:0000313" key="3">
    <source>
        <dbReference type="EMBL" id="CAF4985732.1"/>
    </source>
</evidence>
<proteinExistence type="predicted"/>
<sequence length="81" mass="8984">KLLTNSSKKPSSVINTPIVPDGQEKQIDFNDDFNLNNDLDLSPTKRTTTPSMKFSFDEQHRSNSNASMHSSASSAIELNNE</sequence>
<organism evidence="2 4">
    <name type="scientific">Rotaria magnacalcarata</name>
    <dbReference type="NCBI Taxonomy" id="392030"/>
    <lineage>
        <taxon>Eukaryota</taxon>
        <taxon>Metazoa</taxon>
        <taxon>Spiralia</taxon>
        <taxon>Gnathifera</taxon>
        <taxon>Rotifera</taxon>
        <taxon>Eurotatoria</taxon>
        <taxon>Bdelloidea</taxon>
        <taxon>Philodinida</taxon>
        <taxon>Philodinidae</taxon>
        <taxon>Rotaria</taxon>
    </lineage>
</organism>
<reference evidence="2" key="1">
    <citation type="submission" date="2021-02" db="EMBL/GenBank/DDBJ databases">
        <authorList>
            <person name="Nowell W R."/>
        </authorList>
    </citation>
    <scope>NUCLEOTIDE SEQUENCE</scope>
</reference>
<dbReference type="EMBL" id="CAJOBI010086590">
    <property type="protein sequence ID" value="CAF4521711.1"/>
    <property type="molecule type" value="Genomic_DNA"/>
</dbReference>
<feature type="region of interest" description="Disordered" evidence="1">
    <location>
        <begin position="57"/>
        <end position="81"/>
    </location>
</feature>
<gene>
    <name evidence="3" type="ORF">GIL414_LOCUS56323</name>
    <name evidence="2" type="ORF">SMN809_LOCUS35849</name>
</gene>
<feature type="non-terminal residue" evidence="2">
    <location>
        <position position="81"/>
    </location>
</feature>